<feature type="domain" description="Peptidase S24/S26A/S26B/S26C" evidence="1">
    <location>
        <begin position="127"/>
        <end position="207"/>
    </location>
</feature>
<dbReference type="InterPro" id="IPR015927">
    <property type="entry name" value="Peptidase_S24_S26A/B/C"/>
</dbReference>
<dbReference type="Proteomes" id="UP001500394">
    <property type="component" value="Unassembled WGS sequence"/>
</dbReference>
<reference evidence="3" key="1">
    <citation type="journal article" date="2019" name="Int. J. Syst. Evol. Microbiol.">
        <title>The Global Catalogue of Microorganisms (GCM) 10K type strain sequencing project: providing services to taxonomists for standard genome sequencing and annotation.</title>
        <authorList>
            <consortium name="The Broad Institute Genomics Platform"/>
            <consortium name="The Broad Institute Genome Sequencing Center for Infectious Disease"/>
            <person name="Wu L."/>
            <person name="Ma J."/>
        </authorList>
    </citation>
    <scope>NUCLEOTIDE SEQUENCE [LARGE SCALE GENOMIC DNA]</scope>
    <source>
        <strain evidence="3">JCM 17858</strain>
    </source>
</reference>
<comment type="caution">
    <text evidence="2">The sequence shown here is derived from an EMBL/GenBank/DDBJ whole genome shotgun (WGS) entry which is preliminary data.</text>
</comment>
<dbReference type="Gene3D" id="2.10.109.10">
    <property type="entry name" value="Umud Fragment, subunit A"/>
    <property type="match status" value="1"/>
</dbReference>
<evidence type="ECO:0000313" key="3">
    <source>
        <dbReference type="Proteomes" id="UP001500394"/>
    </source>
</evidence>
<evidence type="ECO:0000313" key="2">
    <source>
        <dbReference type="EMBL" id="GAA4514501.1"/>
    </source>
</evidence>
<keyword evidence="3" id="KW-1185">Reference proteome</keyword>
<dbReference type="Pfam" id="PF00717">
    <property type="entry name" value="Peptidase_S24"/>
    <property type="match status" value="1"/>
</dbReference>
<evidence type="ECO:0000259" key="1">
    <source>
        <dbReference type="Pfam" id="PF00717"/>
    </source>
</evidence>
<accession>A0ABP8QZX3</accession>
<organism evidence="2 3">
    <name type="scientific">Sphingobacterium thermophilum</name>
    <dbReference type="NCBI Taxonomy" id="768534"/>
    <lineage>
        <taxon>Bacteria</taxon>
        <taxon>Pseudomonadati</taxon>
        <taxon>Bacteroidota</taxon>
        <taxon>Sphingobacteriia</taxon>
        <taxon>Sphingobacteriales</taxon>
        <taxon>Sphingobacteriaceae</taxon>
        <taxon>Sphingobacterium</taxon>
    </lineage>
</organism>
<gene>
    <name evidence="2" type="ORF">GCM10023173_11170</name>
</gene>
<proteinExistence type="predicted"/>
<protein>
    <recommendedName>
        <fullName evidence="1">Peptidase S24/S26A/S26B/S26C domain-containing protein</fullName>
    </recommendedName>
</protein>
<sequence length="222" mass="25392">MPNYLFFTLLECNHIDKMLNNWERLAKVIQYLGFNVNSFAKEIGLTRAERLYQIKRGNYAISKNLASTIVKRFPDINEAWLITGEGNMLKEANNFQKIPLFNISLEDFNTNWNEMPVAHELEIPILAGSDFAIVNEGEAMSPEIEHASVVFLKEVDVPSVIFGEIYLVVSEHIKVIRIVRGMDENHWKLVARNSSLYDDIILEKSSIKAVYKVKGVLSMVTI</sequence>
<dbReference type="EMBL" id="BAABGR010000013">
    <property type="protein sequence ID" value="GAA4514501.1"/>
    <property type="molecule type" value="Genomic_DNA"/>
</dbReference>
<name>A0ABP8QZX3_9SPHI</name>